<evidence type="ECO:0000313" key="1">
    <source>
        <dbReference type="EMBL" id="GAG81603.1"/>
    </source>
</evidence>
<dbReference type="EMBL" id="BART01015212">
    <property type="protein sequence ID" value="GAG81603.1"/>
    <property type="molecule type" value="Genomic_DNA"/>
</dbReference>
<feature type="non-terminal residue" evidence="1">
    <location>
        <position position="314"/>
    </location>
</feature>
<sequence>VPQRYYREDDGSVLEAFFETFGYVLVDGNKPFSTISHPDGTTSEVDDSVMRVLDITEDTVYVVDDHYDHYSYLDSDSDHNFLDKNSANSWGRYNTYRIPIPDIEMSDSQLYTADFTNLGFTLSRDNMGVPDDIHSDTESAFVIPPGDLRITLLLSTTSSWVTFEIIGGDVFGDDVRDGQFRSHIDDIAEYTKTLEDIIEYPQVLHIPAEYQRYVKQTPERKLVEISIPLRLERWMTTTMFITALKTEFVLRFDSGKSCSLVGIELTDIFNVFIGGGLNDRMTLPVSSSGTLSDISFATARPIAYVGGGLPVNLD</sequence>
<comment type="caution">
    <text evidence="1">The sequence shown here is derived from an EMBL/GenBank/DDBJ whole genome shotgun (WGS) entry which is preliminary data.</text>
</comment>
<reference evidence="1" key="1">
    <citation type="journal article" date="2014" name="Front. Microbiol.">
        <title>High frequency of phylogenetically diverse reductive dehalogenase-homologous genes in deep subseafloor sedimentary metagenomes.</title>
        <authorList>
            <person name="Kawai M."/>
            <person name="Futagami T."/>
            <person name="Toyoda A."/>
            <person name="Takaki Y."/>
            <person name="Nishi S."/>
            <person name="Hori S."/>
            <person name="Arai W."/>
            <person name="Tsubouchi T."/>
            <person name="Morono Y."/>
            <person name="Uchiyama I."/>
            <person name="Ito T."/>
            <person name="Fujiyama A."/>
            <person name="Inagaki F."/>
            <person name="Takami H."/>
        </authorList>
    </citation>
    <scope>NUCLEOTIDE SEQUENCE</scope>
    <source>
        <strain evidence="1">Expedition CK06-06</strain>
    </source>
</reference>
<feature type="non-terminal residue" evidence="1">
    <location>
        <position position="1"/>
    </location>
</feature>
<proteinExistence type="predicted"/>
<accession>X1BBU3</accession>
<organism evidence="1">
    <name type="scientific">marine sediment metagenome</name>
    <dbReference type="NCBI Taxonomy" id="412755"/>
    <lineage>
        <taxon>unclassified sequences</taxon>
        <taxon>metagenomes</taxon>
        <taxon>ecological metagenomes</taxon>
    </lineage>
</organism>
<dbReference type="AlphaFoldDB" id="X1BBU3"/>
<protein>
    <submittedName>
        <fullName evidence="1">Uncharacterized protein</fullName>
    </submittedName>
</protein>
<name>X1BBU3_9ZZZZ</name>
<gene>
    <name evidence="1" type="ORF">S01H4_29609</name>
</gene>